<feature type="non-terminal residue" evidence="1">
    <location>
        <position position="135"/>
    </location>
</feature>
<sequence>MARFGNISVAQSVGNIVLTEQEYNLIGFEGYAADLEPLLDSIVYTPAENMNSNHAVDHLCFFLTDSPGSKRIGNVREFTGCWDILIQPVNDPPTLTQMFDGTSLEPTCDSLELVNESFENLTGNLTCASGIRFRL</sequence>
<reference evidence="1" key="1">
    <citation type="submission" date="2021-02" db="EMBL/GenBank/DDBJ databases">
        <authorList>
            <person name="Dougan E. K."/>
            <person name="Rhodes N."/>
            <person name="Thang M."/>
            <person name="Chan C."/>
        </authorList>
    </citation>
    <scope>NUCLEOTIDE SEQUENCE</scope>
</reference>
<proteinExistence type="predicted"/>
<dbReference type="AlphaFoldDB" id="A0A812IUU0"/>
<comment type="caution">
    <text evidence="1">The sequence shown here is derived from an EMBL/GenBank/DDBJ whole genome shotgun (WGS) entry which is preliminary data.</text>
</comment>
<dbReference type="EMBL" id="CAJNJA010005211">
    <property type="protein sequence ID" value="CAE7185575.1"/>
    <property type="molecule type" value="Genomic_DNA"/>
</dbReference>
<evidence type="ECO:0000313" key="1">
    <source>
        <dbReference type="EMBL" id="CAE7185575.1"/>
    </source>
</evidence>
<protein>
    <submittedName>
        <fullName evidence="1">Uncharacterized protein</fullName>
    </submittedName>
</protein>
<evidence type="ECO:0000313" key="2">
    <source>
        <dbReference type="Proteomes" id="UP000601435"/>
    </source>
</evidence>
<name>A0A812IUU0_9DINO</name>
<organism evidence="1 2">
    <name type="scientific">Symbiodinium necroappetens</name>
    <dbReference type="NCBI Taxonomy" id="1628268"/>
    <lineage>
        <taxon>Eukaryota</taxon>
        <taxon>Sar</taxon>
        <taxon>Alveolata</taxon>
        <taxon>Dinophyceae</taxon>
        <taxon>Suessiales</taxon>
        <taxon>Symbiodiniaceae</taxon>
        <taxon>Symbiodinium</taxon>
    </lineage>
</organism>
<gene>
    <name evidence="1" type="ORF">SNEC2469_LOCUS887</name>
</gene>
<accession>A0A812IUU0</accession>
<keyword evidence="2" id="KW-1185">Reference proteome</keyword>
<dbReference type="Proteomes" id="UP000601435">
    <property type="component" value="Unassembled WGS sequence"/>
</dbReference>